<evidence type="ECO:0000256" key="1">
    <source>
        <dbReference type="ARBA" id="ARBA00001974"/>
    </source>
</evidence>
<dbReference type="EMBL" id="QGTL01000002">
    <property type="protein sequence ID" value="PWV79719.1"/>
    <property type="molecule type" value="Genomic_DNA"/>
</dbReference>
<dbReference type="PROSITE" id="PS00862">
    <property type="entry name" value="OX2_COVAL_FAD"/>
    <property type="match status" value="1"/>
</dbReference>
<keyword evidence="5" id="KW-0560">Oxidoreductase</keyword>
<protein>
    <submittedName>
        <fullName evidence="8">FAD/FMN-containing dehydrogenase</fullName>
    </submittedName>
</protein>
<keyword evidence="9" id="KW-1185">Reference proteome</keyword>
<dbReference type="InterPro" id="IPR016169">
    <property type="entry name" value="FAD-bd_PCMH_sub2"/>
</dbReference>
<evidence type="ECO:0000256" key="2">
    <source>
        <dbReference type="ARBA" id="ARBA00005466"/>
    </source>
</evidence>
<dbReference type="GO" id="GO:0016491">
    <property type="term" value="F:oxidoreductase activity"/>
    <property type="evidence" value="ECO:0007669"/>
    <property type="project" value="UniProtKB-KW"/>
</dbReference>
<comment type="cofactor">
    <cofactor evidence="1">
        <name>FAD</name>
        <dbReference type="ChEBI" id="CHEBI:57692"/>
    </cofactor>
</comment>
<reference evidence="8 9" key="1">
    <citation type="submission" date="2018-05" db="EMBL/GenBank/DDBJ databases">
        <title>Genomic Encyclopedia of Type Strains, Phase IV (KMG-IV): sequencing the most valuable type-strain genomes for metagenomic binning, comparative biology and taxonomic classification.</title>
        <authorList>
            <person name="Goeker M."/>
        </authorList>
    </citation>
    <scope>NUCLEOTIDE SEQUENCE [LARGE SCALE GENOMIC DNA]</scope>
    <source>
        <strain evidence="8 9">DSM 44717</strain>
    </source>
</reference>
<dbReference type="InterPro" id="IPR050416">
    <property type="entry name" value="FAD-linked_Oxidoreductase"/>
</dbReference>
<gene>
    <name evidence="8" type="ORF">DFR69_102785</name>
</gene>
<evidence type="ECO:0000256" key="4">
    <source>
        <dbReference type="ARBA" id="ARBA00022827"/>
    </source>
</evidence>
<dbReference type="Gene3D" id="3.40.462.20">
    <property type="match status" value="1"/>
</dbReference>
<name>A0A317NWQ0_9NOCA</name>
<dbReference type="SUPFAM" id="SSF56176">
    <property type="entry name" value="FAD-binding/transporter-associated domain-like"/>
    <property type="match status" value="1"/>
</dbReference>
<proteinExistence type="inferred from homology"/>
<dbReference type="GO" id="GO:0071949">
    <property type="term" value="F:FAD binding"/>
    <property type="evidence" value="ECO:0007669"/>
    <property type="project" value="InterPro"/>
</dbReference>
<comment type="similarity">
    <text evidence="2">Belongs to the oxygen-dependent FAD-linked oxidoreductase family.</text>
</comment>
<organism evidence="8 9">
    <name type="scientific">Nocardia neocaledoniensis</name>
    <dbReference type="NCBI Taxonomy" id="236511"/>
    <lineage>
        <taxon>Bacteria</taxon>
        <taxon>Bacillati</taxon>
        <taxon>Actinomycetota</taxon>
        <taxon>Actinomycetes</taxon>
        <taxon>Mycobacteriales</taxon>
        <taxon>Nocardiaceae</taxon>
        <taxon>Nocardia</taxon>
    </lineage>
</organism>
<dbReference type="PANTHER" id="PTHR42973:SF39">
    <property type="entry name" value="FAD-BINDING PCMH-TYPE DOMAIN-CONTAINING PROTEIN"/>
    <property type="match status" value="1"/>
</dbReference>
<dbReference type="InterPro" id="IPR016167">
    <property type="entry name" value="FAD-bd_PCMH_sub1"/>
</dbReference>
<evidence type="ECO:0000256" key="5">
    <source>
        <dbReference type="ARBA" id="ARBA00023002"/>
    </source>
</evidence>
<dbReference type="Proteomes" id="UP000246410">
    <property type="component" value="Unassembled WGS sequence"/>
</dbReference>
<dbReference type="Pfam" id="PF01565">
    <property type="entry name" value="FAD_binding_4"/>
    <property type="match status" value="1"/>
</dbReference>
<dbReference type="PANTHER" id="PTHR42973">
    <property type="entry name" value="BINDING OXIDOREDUCTASE, PUTATIVE (AFU_ORTHOLOGUE AFUA_1G17690)-RELATED"/>
    <property type="match status" value="1"/>
</dbReference>
<dbReference type="Gene3D" id="3.30.465.10">
    <property type="match status" value="1"/>
</dbReference>
<dbReference type="PROSITE" id="PS51387">
    <property type="entry name" value="FAD_PCMH"/>
    <property type="match status" value="1"/>
</dbReference>
<evidence type="ECO:0000256" key="6">
    <source>
        <dbReference type="SAM" id="MobiDB-lite"/>
    </source>
</evidence>
<dbReference type="InterPro" id="IPR006093">
    <property type="entry name" value="Oxy_OxRdtase_FAD_BS"/>
</dbReference>
<accession>A0A317NWQ0</accession>
<keyword evidence="4" id="KW-0274">FAD</keyword>
<dbReference type="InterPro" id="IPR036318">
    <property type="entry name" value="FAD-bd_PCMH-like_sf"/>
</dbReference>
<dbReference type="RefSeq" id="WP_110036794.1">
    <property type="nucleotide sequence ID" value="NZ_QGTL01000002.1"/>
</dbReference>
<comment type="caution">
    <text evidence="8">The sequence shown here is derived from an EMBL/GenBank/DDBJ whole genome shotgun (WGS) entry which is preliminary data.</text>
</comment>
<evidence type="ECO:0000313" key="9">
    <source>
        <dbReference type="Proteomes" id="UP000246410"/>
    </source>
</evidence>
<evidence type="ECO:0000259" key="7">
    <source>
        <dbReference type="PROSITE" id="PS51387"/>
    </source>
</evidence>
<evidence type="ECO:0000313" key="8">
    <source>
        <dbReference type="EMBL" id="PWV79719.1"/>
    </source>
</evidence>
<keyword evidence="3" id="KW-0285">Flavoprotein</keyword>
<dbReference type="AlphaFoldDB" id="A0A317NWQ0"/>
<dbReference type="Gene3D" id="3.30.43.10">
    <property type="entry name" value="Uridine Diphospho-n-acetylenolpyruvylglucosamine Reductase, domain 2"/>
    <property type="match status" value="1"/>
</dbReference>
<feature type="region of interest" description="Disordered" evidence="6">
    <location>
        <begin position="411"/>
        <end position="434"/>
    </location>
</feature>
<sequence length="434" mass="45250">MTTLSSTLATVTPTDKAYRLLRSTYTTVGSPSLILLPRSVDEVSEALTYAASTDLPVSIRSGGHGLSGSASNDGGIVVDLGALNTVSVTDPATGIVRVGAGARWSQVASALSPHELVISSGDHGNVGVGGLATAGGIGWLVRSYGLTIDHVRAATVVLPNGEVVRADAAEPDLFWAIRGAGSYVGVVTDFDIEAEHLPGLQVGQVMIEVDDAGTALRRWSEYMAEAPRELTMSGILTMSGSRVVLAMTAVVAEADPRAAAAMLAPLSNHRGTYRSPLTPARYTELMPPGHIHANLGQQATTTTNALFGRLTEASASALVEVARHRARPLLQVRGIGGAVNDIATDATAYPHRDAEVLVTATLFPPLGGRELGEAVAPMWPHALGAYRNFDSSPSSATFDRAFPGATGERVRELANRYDPDGVLSRTGGGPERKC</sequence>
<evidence type="ECO:0000256" key="3">
    <source>
        <dbReference type="ARBA" id="ARBA00022630"/>
    </source>
</evidence>
<dbReference type="InterPro" id="IPR006094">
    <property type="entry name" value="Oxid_FAD_bind_N"/>
</dbReference>
<feature type="domain" description="FAD-binding PCMH-type" evidence="7">
    <location>
        <begin position="27"/>
        <end position="197"/>
    </location>
</feature>
<dbReference type="InterPro" id="IPR016166">
    <property type="entry name" value="FAD-bd_PCMH"/>
</dbReference>